<dbReference type="EMBL" id="JH431704">
    <property type="status" value="NOT_ANNOTATED_CDS"/>
    <property type="molecule type" value="Genomic_DNA"/>
</dbReference>
<dbReference type="GO" id="GO:0016020">
    <property type="term" value="C:membrane"/>
    <property type="evidence" value="ECO:0007669"/>
    <property type="project" value="UniProtKB-SubCell"/>
</dbReference>
<dbReference type="Pfam" id="PF00005">
    <property type="entry name" value="ABC_tran"/>
    <property type="match status" value="1"/>
</dbReference>
<dbReference type="eggNOG" id="KOG0054">
    <property type="taxonomic scope" value="Eukaryota"/>
</dbReference>
<comment type="similarity">
    <text evidence="2">Belongs to the ABC transporter superfamily. ABCC family. Conjugate transporter (TC 3.A.1.208) subfamily.</text>
</comment>
<evidence type="ECO:0000313" key="6">
    <source>
        <dbReference type="EnsemblMetazoa" id="SMAR006499-PA"/>
    </source>
</evidence>
<evidence type="ECO:0000313" key="7">
    <source>
        <dbReference type="Proteomes" id="UP000014500"/>
    </source>
</evidence>
<dbReference type="SUPFAM" id="SSF52540">
    <property type="entry name" value="P-loop containing nucleoside triphosphate hydrolases"/>
    <property type="match status" value="1"/>
</dbReference>
<reference evidence="6" key="2">
    <citation type="submission" date="2015-02" db="UniProtKB">
        <authorList>
            <consortium name="EnsemblMetazoa"/>
        </authorList>
    </citation>
    <scope>IDENTIFICATION</scope>
</reference>
<dbReference type="InterPro" id="IPR050173">
    <property type="entry name" value="ABC_transporter_C-like"/>
</dbReference>
<dbReference type="AlphaFoldDB" id="T1IZ29"/>
<evidence type="ECO:0000256" key="3">
    <source>
        <dbReference type="ARBA" id="ARBA00022741"/>
    </source>
</evidence>
<proteinExistence type="inferred from homology"/>
<dbReference type="Proteomes" id="UP000014500">
    <property type="component" value="Unassembled WGS sequence"/>
</dbReference>
<dbReference type="GO" id="GO:0005524">
    <property type="term" value="F:ATP binding"/>
    <property type="evidence" value="ECO:0007669"/>
    <property type="project" value="UniProtKB-KW"/>
</dbReference>
<sequence>MKEFFKELPNGLDTEIQGGGHNLSVGQRQLLCLARAILRNNKILILDEATANVDHETDVLIQETIRTQFKTCTVLTVAHRLNTIIDSDRVMVLSEGKLMEFDSPYELLLNKTSYFSELVNATGKSNSNHLKIIAGKVYKAREKNDDHKMASLERVSLTTGEKQSTLILKCLTPRTFVPWKAVIIGISNMCTNKLTKRIQIPIMWYCDSPGSVQEKSSDVDLYETFLEPLIPDLHLKYDLPIIELPPQPIIEICLLSSNAFTIARLCALICRLRTITKLMHCGAFLLSLN</sequence>
<reference evidence="7" key="1">
    <citation type="submission" date="2011-05" db="EMBL/GenBank/DDBJ databases">
        <authorList>
            <person name="Richards S.R."/>
            <person name="Qu J."/>
            <person name="Jiang H."/>
            <person name="Jhangiani S.N."/>
            <person name="Agravi P."/>
            <person name="Goodspeed R."/>
            <person name="Gross S."/>
            <person name="Mandapat C."/>
            <person name="Jackson L."/>
            <person name="Mathew T."/>
            <person name="Pu L."/>
            <person name="Thornton R."/>
            <person name="Saada N."/>
            <person name="Wilczek-Boney K.B."/>
            <person name="Lee S."/>
            <person name="Kovar C."/>
            <person name="Wu Y."/>
            <person name="Scherer S.E."/>
            <person name="Worley K.C."/>
            <person name="Muzny D.M."/>
            <person name="Gibbs R."/>
        </authorList>
    </citation>
    <scope>NUCLEOTIDE SEQUENCE</scope>
    <source>
        <strain evidence="7">Brora</strain>
    </source>
</reference>
<dbReference type="GO" id="GO:0016887">
    <property type="term" value="F:ATP hydrolysis activity"/>
    <property type="evidence" value="ECO:0007669"/>
    <property type="project" value="InterPro"/>
</dbReference>
<dbReference type="PANTHER" id="PTHR24223:SF456">
    <property type="entry name" value="MULTIDRUG RESISTANCE-ASSOCIATED PROTEIN LETHAL(2)03659"/>
    <property type="match status" value="1"/>
</dbReference>
<keyword evidence="7" id="KW-1185">Reference proteome</keyword>
<feature type="domain" description="ABC transporter" evidence="5">
    <location>
        <begin position="12"/>
        <end position="51"/>
    </location>
</feature>
<dbReference type="InterPro" id="IPR003439">
    <property type="entry name" value="ABC_transporter-like_ATP-bd"/>
</dbReference>
<accession>T1IZ29</accession>
<keyword evidence="3" id="KW-0547">Nucleotide-binding</keyword>
<keyword evidence="4" id="KW-0067">ATP-binding</keyword>
<comment type="subcellular location">
    <subcellularLocation>
        <location evidence="1">Membrane</location>
        <topology evidence="1">Multi-pass membrane protein</topology>
    </subcellularLocation>
</comment>
<organism evidence="6 7">
    <name type="scientific">Strigamia maritima</name>
    <name type="common">European centipede</name>
    <name type="synonym">Geophilus maritimus</name>
    <dbReference type="NCBI Taxonomy" id="126957"/>
    <lineage>
        <taxon>Eukaryota</taxon>
        <taxon>Metazoa</taxon>
        <taxon>Ecdysozoa</taxon>
        <taxon>Arthropoda</taxon>
        <taxon>Myriapoda</taxon>
        <taxon>Chilopoda</taxon>
        <taxon>Pleurostigmophora</taxon>
        <taxon>Geophilomorpha</taxon>
        <taxon>Linotaeniidae</taxon>
        <taxon>Strigamia</taxon>
    </lineage>
</organism>
<evidence type="ECO:0000256" key="2">
    <source>
        <dbReference type="ARBA" id="ARBA00009726"/>
    </source>
</evidence>
<evidence type="ECO:0000256" key="1">
    <source>
        <dbReference type="ARBA" id="ARBA00004141"/>
    </source>
</evidence>
<name>T1IZ29_STRMM</name>
<dbReference type="STRING" id="126957.T1IZ29"/>
<dbReference type="PANTHER" id="PTHR24223">
    <property type="entry name" value="ATP-BINDING CASSETTE SUB-FAMILY C"/>
    <property type="match status" value="1"/>
</dbReference>
<dbReference type="PhylomeDB" id="T1IZ29"/>
<dbReference type="EnsemblMetazoa" id="SMAR006499-RA">
    <property type="protein sequence ID" value="SMAR006499-PA"/>
    <property type="gene ID" value="SMAR006499"/>
</dbReference>
<dbReference type="InterPro" id="IPR027417">
    <property type="entry name" value="P-loop_NTPase"/>
</dbReference>
<dbReference type="HOGENOM" id="CLU_964174_0_0_1"/>
<dbReference type="Gene3D" id="3.40.50.300">
    <property type="entry name" value="P-loop containing nucleotide triphosphate hydrolases"/>
    <property type="match status" value="1"/>
</dbReference>
<evidence type="ECO:0000256" key="4">
    <source>
        <dbReference type="ARBA" id="ARBA00022840"/>
    </source>
</evidence>
<dbReference type="GO" id="GO:0042626">
    <property type="term" value="F:ATPase-coupled transmembrane transporter activity"/>
    <property type="evidence" value="ECO:0007669"/>
    <property type="project" value="TreeGrafter"/>
</dbReference>
<protein>
    <recommendedName>
        <fullName evidence="5">ABC transporter domain-containing protein</fullName>
    </recommendedName>
</protein>
<evidence type="ECO:0000259" key="5">
    <source>
        <dbReference type="Pfam" id="PF00005"/>
    </source>
</evidence>
<dbReference type="FunFam" id="3.40.50.300:FF:003492">
    <property type="entry name" value="AGAP012735-PA"/>
    <property type="match status" value="1"/>
</dbReference>